<accession>A0A392N0C3</accession>
<dbReference type="AlphaFoldDB" id="A0A392N0C3"/>
<evidence type="ECO:0000313" key="2">
    <source>
        <dbReference type="EMBL" id="MCH93033.1"/>
    </source>
</evidence>
<keyword evidence="1" id="KW-0175">Coiled coil</keyword>
<comment type="caution">
    <text evidence="2">The sequence shown here is derived from an EMBL/GenBank/DDBJ whole genome shotgun (WGS) entry which is preliminary data.</text>
</comment>
<organism evidence="2 3">
    <name type="scientific">Trifolium medium</name>
    <dbReference type="NCBI Taxonomy" id="97028"/>
    <lineage>
        <taxon>Eukaryota</taxon>
        <taxon>Viridiplantae</taxon>
        <taxon>Streptophyta</taxon>
        <taxon>Embryophyta</taxon>
        <taxon>Tracheophyta</taxon>
        <taxon>Spermatophyta</taxon>
        <taxon>Magnoliopsida</taxon>
        <taxon>eudicotyledons</taxon>
        <taxon>Gunneridae</taxon>
        <taxon>Pentapetalae</taxon>
        <taxon>rosids</taxon>
        <taxon>fabids</taxon>
        <taxon>Fabales</taxon>
        <taxon>Fabaceae</taxon>
        <taxon>Papilionoideae</taxon>
        <taxon>50 kb inversion clade</taxon>
        <taxon>NPAAA clade</taxon>
        <taxon>Hologalegina</taxon>
        <taxon>IRL clade</taxon>
        <taxon>Trifolieae</taxon>
        <taxon>Trifolium</taxon>
    </lineage>
</organism>
<dbReference type="Proteomes" id="UP000265520">
    <property type="component" value="Unassembled WGS sequence"/>
</dbReference>
<name>A0A392N0C3_9FABA</name>
<keyword evidence="3" id="KW-1185">Reference proteome</keyword>
<sequence>MTHDSASVLRLPPIDCTVADSLAREIKELSLEQNKPVFDPECFQVWKTFLDCLQNVVQTKNDLDSSKSPEALILEDRAKVVTNTRELRIEVNNQGSKLPDLKSRKAKLKTRIAALKQELDTLEAEQADVQSQESSIVTYLQESRDLVATLQQNSKKCDHDLQLEQDFQQA</sequence>
<dbReference type="EMBL" id="LXQA010024023">
    <property type="protein sequence ID" value="MCH93033.1"/>
    <property type="molecule type" value="Genomic_DNA"/>
</dbReference>
<evidence type="ECO:0000256" key="1">
    <source>
        <dbReference type="SAM" id="Coils"/>
    </source>
</evidence>
<protein>
    <submittedName>
        <fullName evidence="2">Uncharacterized protein</fullName>
    </submittedName>
</protein>
<proteinExistence type="predicted"/>
<feature type="coiled-coil region" evidence="1">
    <location>
        <begin position="98"/>
        <end position="132"/>
    </location>
</feature>
<evidence type="ECO:0000313" key="3">
    <source>
        <dbReference type="Proteomes" id="UP000265520"/>
    </source>
</evidence>
<reference evidence="2 3" key="1">
    <citation type="journal article" date="2018" name="Front. Plant Sci.">
        <title>Red Clover (Trifolium pratense) and Zigzag Clover (T. medium) - A Picture of Genomic Similarities and Differences.</title>
        <authorList>
            <person name="Dluhosova J."/>
            <person name="Istvanek J."/>
            <person name="Nedelnik J."/>
            <person name="Repkova J."/>
        </authorList>
    </citation>
    <scope>NUCLEOTIDE SEQUENCE [LARGE SCALE GENOMIC DNA]</scope>
    <source>
        <strain evidence="3">cv. 10/8</strain>
        <tissue evidence="2">Leaf</tissue>
    </source>
</reference>